<sequence>MADHRLDDLIETLAHALARTRGRCAREHLHRLQQRWGARGLDVATLVDGHWEQRTLPLADLVKPRGIMAMALEVQIDCRIEELRGTRGQPPGLALCPCSDRADHRLTICLQGGNPMHGQLLLDGQPLRTFSVPLDTGGAA</sequence>
<comment type="caution">
    <text evidence="1">The sequence shown here is derived from an EMBL/GenBank/DDBJ whole genome shotgun (WGS) entry which is preliminary data.</text>
</comment>
<protein>
    <submittedName>
        <fullName evidence="1">Uncharacterized protein</fullName>
    </submittedName>
</protein>
<gene>
    <name evidence="1" type="ORF">E5352_17745</name>
</gene>
<dbReference type="RefSeq" id="WP_037591072.1">
    <property type="nucleotide sequence ID" value="NZ_SRYW01000021.1"/>
</dbReference>
<evidence type="ECO:0000313" key="2">
    <source>
        <dbReference type="Proteomes" id="UP000306631"/>
    </source>
</evidence>
<dbReference type="Proteomes" id="UP000306631">
    <property type="component" value="Unassembled WGS sequence"/>
</dbReference>
<proteinExistence type="predicted"/>
<dbReference type="AlphaFoldDB" id="A0A4S2CU57"/>
<organism evidence="1 2">
    <name type="scientific">Stenotrophomonas maltophilia</name>
    <name type="common">Pseudomonas maltophilia</name>
    <name type="synonym">Xanthomonas maltophilia</name>
    <dbReference type="NCBI Taxonomy" id="40324"/>
    <lineage>
        <taxon>Bacteria</taxon>
        <taxon>Pseudomonadati</taxon>
        <taxon>Pseudomonadota</taxon>
        <taxon>Gammaproteobacteria</taxon>
        <taxon>Lysobacterales</taxon>
        <taxon>Lysobacteraceae</taxon>
        <taxon>Stenotrophomonas</taxon>
        <taxon>Stenotrophomonas maltophilia group</taxon>
    </lineage>
</organism>
<evidence type="ECO:0000313" key="1">
    <source>
        <dbReference type="EMBL" id="TGY31935.1"/>
    </source>
</evidence>
<accession>A0A4S2CU57</accession>
<dbReference type="EMBL" id="SRYW01000021">
    <property type="protein sequence ID" value="TGY31935.1"/>
    <property type="molecule type" value="Genomic_DNA"/>
</dbReference>
<name>A0A4S2CU57_STEMA</name>
<reference evidence="1 2" key="1">
    <citation type="submission" date="2019-04" db="EMBL/GenBank/DDBJ databases">
        <title>Microbes associate with the intestines of laboratory mice.</title>
        <authorList>
            <person name="Navarre W."/>
            <person name="Wong E."/>
            <person name="Huang K."/>
            <person name="Tropini C."/>
            <person name="Ng K."/>
            <person name="Yu B."/>
        </authorList>
    </citation>
    <scope>NUCLEOTIDE SEQUENCE [LARGE SCALE GENOMIC DNA]</scope>
    <source>
        <strain evidence="1 2">NM62_B4-13</strain>
    </source>
</reference>